<comment type="subcellular location">
    <subcellularLocation>
        <location evidence="8">Cytoplasm</location>
    </subcellularLocation>
</comment>
<evidence type="ECO:0000256" key="1">
    <source>
        <dbReference type="ARBA" id="ARBA00005196"/>
    </source>
</evidence>
<sequence>MSTLSLTKAHGSRNDIFVVDGAPLDHFASARELAHAVGLLCDRKRGLGGDGVYFVADHGDGTARAWFYNPDGSEALLCGNGMRCAGRILLDRHEAESVVVEQGPHSFTVRDRGRTSHGVRQVSVELPAVDFAPGEPIVAEAGRHGTFVDRPLPAFHPSRHVTAVAVPNSHLITVIDAYDEAELVETGRRVAGSPDVFPIGANLSFVLPLSDDEVFIHTYERGAGLTPSCGSGVAASRATLSRLGLVDPERPVTVRNPGGVAHSWLQTVGDVWQPVLEGNATLVYDAELDPAVLLGDGPVSCEGAAHMAEISAFAELSRENLKVLHEAGVHPTEV</sequence>
<evidence type="ECO:0000256" key="6">
    <source>
        <dbReference type="ARBA" id="ARBA00023235"/>
    </source>
</evidence>
<gene>
    <name evidence="8 10" type="primary">dapF</name>
    <name evidence="10" type="ORF">ROS62_09075</name>
</gene>
<comment type="caution">
    <text evidence="8">Lacks conserved residue(s) required for the propagation of feature annotation.</text>
</comment>
<comment type="function">
    <text evidence="8">Catalyzes the stereoinversion of LL-2,6-diaminopimelate (L,L-DAP) to meso-diaminopimelate (meso-DAP), a precursor of L-lysine and an essential component of the bacterial peptidoglycan.</text>
</comment>
<dbReference type="SUPFAM" id="SSF54506">
    <property type="entry name" value="Diaminopimelate epimerase-like"/>
    <property type="match status" value="2"/>
</dbReference>
<dbReference type="InterPro" id="IPR018510">
    <property type="entry name" value="DAP_epimerase_AS"/>
</dbReference>
<evidence type="ECO:0000256" key="9">
    <source>
        <dbReference type="PROSITE-ProRule" id="PRU10125"/>
    </source>
</evidence>
<comment type="similarity">
    <text evidence="2 8">Belongs to the diaminopimelate epimerase family.</text>
</comment>
<evidence type="ECO:0000313" key="10">
    <source>
        <dbReference type="EMBL" id="MDT3725037.1"/>
    </source>
</evidence>
<dbReference type="InterPro" id="IPR001653">
    <property type="entry name" value="DAP_epimerase_DapF"/>
</dbReference>
<feature type="active site" description="Proton acceptor" evidence="8">
    <location>
        <position position="229"/>
    </location>
</feature>
<accession>A0ABU3HWF8</accession>
<dbReference type="Gene3D" id="3.10.310.10">
    <property type="entry name" value="Diaminopimelate Epimerase, Chain A, domain 1"/>
    <property type="match status" value="2"/>
</dbReference>
<protein>
    <recommendedName>
        <fullName evidence="3 8">Diaminopimelate epimerase</fullName>
        <shortName evidence="8">DAP epimerase</shortName>
        <ecNumber evidence="3 8">5.1.1.7</ecNumber>
    </recommendedName>
    <alternativeName>
        <fullName evidence="8">PLP-independent amino acid racemase</fullName>
    </alternativeName>
</protein>
<feature type="binding site" evidence="8">
    <location>
        <begin position="220"/>
        <end position="221"/>
    </location>
    <ligand>
        <name>substrate</name>
    </ligand>
</feature>
<feature type="binding site" evidence="8">
    <location>
        <position position="202"/>
    </location>
    <ligand>
        <name>substrate</name>
    </ligand>
</feature>
<proteinExistence type="inferred from homology"/>
<keyword evidence="11" id="KW-1185">Reference proteome</keyword>
<feature type="site" description="Could be important to modulate the pK values of the two catalytic cysteine residues" evidence="8">
    <location>
        <position position="170"/>
    </location>
</feature>
<dbReference type="PANTHER" id="PTHR31689">
    <property type="entry name" value="DIAMINOPIMELATE EPIMERASE, CHLOROPLASTIC"/>
    <property type="match status" value="1"/>
</dbReference>
<evidence type="ECO:0000313" key="11">
    <source>
        <dbReference type="Proteomes" id="UP001181313"/>
    </source>
</evidence>
<comment type="pathway">
    <text evidence="1 8">Amino-acid biosynthesis; L-lysine biosynthesis via DAP pathway; DL-2,6-diaminopimelate from LL-2,6-diaminopimelate: step 1/1.</text>
</comment>
<feature type="active site" description="Proton donor" evidence="8">
    <location>
        <position position="78"/>
    </location>
</feature>
<dbReference type="GO" id="GO:0008837">
    <property type="term" value="F:diaminopimelate epimerase activity"/>
    <property type="evidence" value="ECO:0007669"/>
    <property type="project" value="UniProtKB-EC"/>
</dbReference>
<keyword evidence="8" id="KW-0963">Cytoplasm</keyword>
<keyword evidence="5 8" id="KW-0457">Lysine biosynthesis</keyword>
<reference evidence="10" key="1">
    <citation type="submission" date="2024-05" db="EMBL/GenBank/DDBJ databases">
        <title>30 novel species of actinomycetes from the DSMZ collection.</title>
        <authorList>
            <person name="Nouioui I."/>
        </authorList>
    </citation>
    <scope>NUCLEOTIDE SEQUENCE</scope>
    <source>
        <strain evidence="10">DSM 41972</strain>
    </source>
</reference>
<feature type="binding site" evidence="8">
    <location>
        <position position="168"/>
    </location>
    <ligand>
        <name>substrate</name>
    </ligand>
</feature>
<comment type="catalytic activity">
    <reaction evidence="7 8">
        <text>(2S,6S)-2,6-diaminopimelate = meso-2,6-diaminopimelate</text>
        <dbReference type="Rhea" id="RHEA:15393"/>
        <dbReference type="ChEBI" id="CHEBI:57609"/>
        <dbReference type="ChEBI" id="CHEBI:57791"/>
        <dbReference type="EC" id="5.1.1.7"/>
    </reaction>
</comment>
<comment type="caution">
    <text evidence="10">The sequence shown here is derived from an EMBL/GenBank/DDBJ whole genome shotgun (WGS) entry which is preliminary data.</text>
</comment>
<dbReference type="RefSeq" id="WP_337674420.1">
    <property type="nucleotide sequence ID" value="NZ_JAVSGH010000008.1"/>
</dbReference>
<keyword evidence="6 8" id="KW-0413">Isomerase</keyword>
<comment type="subunit">
    <text evidence="8">Homodimer.</text>
</comment>
<feature type="binding site" evidence="8">
    <location>
        <begin position="79"/>
        <end position="80"/>
    </location>
    <ligand>
        <name>substrate</name>
    </ligand>
</feature>
<evidence type="ECO:0000256" key="2">
    <source>
        <dbReference type="ARBA" id="ARBA00010219"/>
    </source>
</evidence>
<dbReference type="PROSITE" id="PS01326">
    <property type="entry name" value="DAP_EPIMERASE"/>
    <property type="match status" value="1"/>
</dbReference>
<organism evidence="10 11">
    <name type="scientific">Streptomyces althioticus subsp. attaecolombicae</name>
    <dbReference type="NCBI Taxonomy" id="3075534"/>
    <lineage>
        <taxon>Bacteria</taxon>
        <taxon>Bacillati</taxon>
        <taxon>Actinomycetota</taxon>
        <taxon>Actinomycetes</taxon>
        <taxon>Kitasatosporales</taxon>
        <taxon>Streptomycetaceae</taxon>
        <taxon>Streptomyces</taxon>
        <taxon>Streptomyces althioticus group</taxon>
    </lineage>
</organism>
<dbReference type="EMBL" id="JAVSGH010000008">
    <property type="protein sequence ID" value="MDT3725037.1"/>
    <property type="molecule type" value="Genomic_DNA"/>
</dbReference>
<dbReference type="Pfam" id="PF01678">
    <property type="entry name" value="DAP_epimerase"/>
    <property type="match status" value="2"/>
</dbReference>
<feature type="binding site" evidence="8">
    <location>
        <begin position="230"/>
        <end position="231"/>
    </location>
    <ligand>
        <name>substrate</name>
    </ligand>
</feature>
<evidence type="ECO:0000256" key="4">
    <source>
        <dbReference type="ARBA" id="ARBA00022605"/>
    </source>
</evidence>
<feature type="site" description="Could be important to modulate the pK values of the two catalytic cysteine residues" evidence="8">
    <location>
        <position position="220"/>
    </location>
</feature>
<dbReference type="PANTHER" id="PTHR31689:SF0">
    <property type="entry name" value="DIAMINOPIMELATE EPIMERASE"/>
    <property type="match status" value="1"/>
</dbReference>
<evidence type="ECO:0000256" key="5">
    <source>
        <dbReference type="ARBA" id="ARBA00023154"/>
    </source>
</evidence>
<evidence type="ECO:0000256" key="8">
    <source>
        <dbReference type="HAMAP-Rule" id="MF_00197"/>
    </source>
</evidence>
<dbReference type="Proteomes" id="UP001181313">
    <property type="component" value="Unassembled WGS sequence"/>
</dbReference>
<dbReference type="EC" id="5.1.1.7" evidence="3 8"/>
<dbReference type="NCBIfam" id="TIGR00652">
    <property type="entry name" value="DapF"/>
    <property type="match status" value="1"/>
</dbReference>
<feature type="binding site" evidence="8">
    <location>
        <position position="14"/>
    </location>
    <ligand>
        <name>substrate</name>
    </ligand>
</feature>
<keyword evidence="4 8" id="KW-0028">Amino-acid biosynthesis</keyword>
<feature type="active site" evidence="9">
    <location>
        <position position="78"/>
    </location>
</feature>
<feature type="binding site" evidence="8">
    <location>
        <position position="69"/>
    </location>
    <ligand>
        <name>substrate</name>
    </ligand>
</feature>
<evidence type="ECO:0000256" key="7">
    <source>
        <dbReference type="ARBA" id="ARBA00051712"/>
    </source>
</evidence>
<evidence type="ECO:0000256" key="3">
    <source>
        <dbReference type="ARBA" id="ARBA00013080"/>
    </source>
</evidence>
<name>A0ABU3HWF8_9ACTN</name>
<dbReference type="HAMAP" id="MF_00197">
    <property type="entry name" value="DAP_epimerase"/>
    <property type="match status" value="1"/>
</dbReference>